<keyword evidence="1" id="KW-1133">Transmembrane helix</keyword>
<protein>
    <recommendedName>
        <fullName evidence="4">Protein DETOXIFICATION</fullName>
    </recommendedName>
</protein>
<dbReference type="PANTHER" id="PTHR11206">
    <property type="entry name" value="MULTIDRUG RESISTANCE PROTEIN"/>
    <property type="match status" value="1"/>
</dbReference>
<feature type="transmembrane region" description="Helical" evidence="1">
    <location>
        <begin position="28"/>
        <end position="49"/>
    </location>
</feature>
<dbReference type="InParanoid" id="A0A1B6P8B8"/>
<dbReference type="Gramene" id="KXG21781">
    <property type="protein sequence ID" value="KXG21781"/>
    <property type="gene ID" value="SORBI_3009G106900"/>
</dbReference>
<reference evidence="3" key="2">
    <citation type="journal article" date="2018" name="Plant J.">
        <title>The Sorghum bicolor reference genome: improved assembly, gene annotations, a transcriptome atlas, and signatures of genome organization.</title>
        <authorList>
            <person name="McCormick R.F."/>
            <person name="Truong S.K."/>
            <person name="Sreedasyam A."/>
            <person name="Jenkins J."/>
            <person name="Shu S."/>
            <person name="Sims D."/>
            <person name="Kennedy M."/>
            <person name="Amirebrahimi M."/>
            <person name="Weers B.D."/>
            <person name="McKinley B."/>
            <person name="Mattison A."/>
            <person name="Morishige D.T."/>
            <person name="Grimwood J."/>
            <person name="Schmutz J."/>
            <person name="Mullet J.E."/>
        </authorList>
    </citation>
    <scope>NUCLEOTIDE SEQUENCE [LARGE SCALE GENOMIC DNA]</scope>
    <source>
        <strain evidence="3">cv. BTx623</strain>
    </source>
</reference>
<gene>
    <name evidence="2" type="ORF">SORBI_3009G106900</name>
</gene>
<keyword evidence="3" id="KW-1185">Reference proteome</keyword>
<accession>A0A1B6P8B8</accession>
<evidence type="ECO:0000256" key="1">
    <source>
        <dbReference type="SAM" id="Phobius"/>
    </source>
</evidence>
<keyword evidence="1" id="KW-0812">Transmembrane</keyword>
<dbReference type="EMBL" id="CM000768">
    <property type="protein sequence ID" value="KXG21781.1"/>
    <property type="molecule type" value="Genomic_DNA"/>
</dbReference>
<evidence type="ECO:0000313" key="3">
    <source>
        <dbReference type="Proteomes" id="UP000000768"/>
    </source>
</evidence>
<keyword evidence="1" id="KW-0472">Membrane</keyword>
<evidence type="ECO:0000313" key="2">
    <source>
        <dbReference type="EMBL" id="KXG21781.1"/>
    </source>
</evidence>
<sequence length="85" mass="8900">MASSAVTALAHVPRVLRALVYRVGMGSKGAALSAAVSYGVNLTILALYVRLSGACNATWTGFSTDALPLSGLREFDSQSSPSRRR</sequence>
<proteinExistence type="predicted"/>
<name>A0A1B6P8B8_SORBI</name>
<dbReference type="Proteomes" id="UP000000768">
    <property type="component" value="Chromosome 9"/>
</dbReference>
<organism evidence="2 3">
    <name type="scientific">Sorghum bicolor</name>
    <name type="common">Sorghum</name>
    <name type="synonym">Sorghum vulgare</name>
    <dbReference type="NCBI Taxonomy" id="4558"/>
    <lineage>
        <taxon>Eukaryota</taxon>
        <taxon>Viridiplantae</taxon>
        <taxon>Streptophyta</taxon>
        <taxon>Embryophyta</taxon>
        <taxon>Tracheophyta</taxon>
        <taxon>Spermatophyta</taxon>
        <taxon>Magnoliopsida</taxon>
        <taxon>Liliopsida</taxon>
        <taxon>Poales</taxon>
        <taxon>Poaceae</taxon>
        <taxon>PACMAD clade</taxon>
        <taxon>Panicoideae</taxon>
        <taxon>Andropogonodae</taxon>
        <taxon>Andropogoneae</taxon>
        <taxon>Sorghinae</taxon>
        <taxon>Sorghum</taxon>
    </lineage>
</organism>
<dbReference type="STRING" id="4558.A0A1B6P8B8"/>
<reference evidence="2 3" key="1">
    <citation type="journal article" date="2009" name="Nature">
        <title>The Sorghum bicolor genome and the diversification of grasses.</title>
        <authorList>
            <person name="Paterson A.H."/>
            <person name="Bowers J.E."/>
            <person name="Bruggmann R."/>
            <person name="Dubchak I."/>
            <person name="Grimwood J."/>
            <person name="Gundlach H."/>
            <person name="Haberer G."/>
            <person name="Hellsten U."/>
            <person name="Mitros T."/>
            <person name="Poliakov A."/>
            <person name="Schmutz J."/>
            <person name="Spannagl M."/>
            <person name="Tang H."/>
            <person name="Wang X."/>
            <person name="Wicker T."/>
            <person name="Bharti A.K."/>
            <person name="Chapman J."/>
            <person name="Feltus F.A."/>
            <person name="Gowik U."/>
            <person name="Grigoriev I.V."/>
            <person name="Lyons E."/>
            <person name="Maher C.A."/>
            <person name="Martis M."/>
            <person name="Narechania A."/>
            <person name="Otillar R.P."/>
            <person name="Penning B.W."/>
            <person name="Salamov A.A."/>
            <person name="Wang Y."/>
            <person name="Zhang L."/>
            <person name="Carpita N.C."/>
            <person name="Freeling M."/>
            <person name="Gingle A.R."/>
            <person name="Hash C.T."/>
            <person name="Keller B."/>
            <person name="Klein P."/>
            <person name="Kresovich S."/>
            <person name="McCann M.C."/>
            <person name="Ming R."/>
            <person name="Peterson D.G."/>
            <person name="Mehboob-ur-Rahman"/>
            <person name="Ware D."/>
            <person name="Westhoff P."/>
            <person name="Mayer K.F."/>
            <person name="Messing J."/>
            <person name="Rokhsar D.S."/>
        </authorList>
    </citation>
    <scope>NUCLEOTIDE SEQUENCE [LARGE SCALE GENOMIC DNA]</scope>
    <source>
        <strain evidence="3">cv. BTx623</strain>
    </source>
</reference>
<dbReference type="AlphaFoldDB" id="A0A1B6P8B8"/>
<evidence type="ECO:0008006" key="4">
    <source>
        <dbReference type="Google" id="ProtNLM"/>
    </source>
</evidence>